<feature type="domain" description="HTH merR-type" evidence="3">
    <location>
        <begin position="13"/>
        <end position="81"/>
    </location>
</feature>
<dbReference type="InterPro" id="IPR047057">
    <property type="entry name" value="MerR_fam"/>
</dbReference>
<dbReference type="GO" id="GO:0003677">
    <property type="term" value="F:DNA binding"/>
    <property type="evidence" value="ECO:0007669"/>
    <property type="project" value="UniProtKB-KW"/>
</dbReference>
<sequence length="115" mass="13614">MATLPIDDDHAPLYTVGQVAAMLDLRQAFLRRLDEYQVVRPRRTEGGQRRYSRVEITRVQYVVELVQEGLTLPAIRRILELESRVRDLERRHEEDQRRIRDLEARLRAHGISPRS</sequence>
<gene>
    <name evidence="4" type="ORF">Arub01_20970</name>
</gene>
<dbReference type="PROSITE" id="PS50937">
    <property type="entry name" value="HTH_MERR_2"/>
    <property type="match status" value="1"/>
</dbReference>
<organism evidence="4 5">
    <name type="scientific">Actinomadura rubrobrunea</name>
    <dbReference type="NCBI Taxonomy" id="115335"/>
    <lineage>
        <taxon>Bacteria</taxon>
        <taxon>Bacillati</taxon>
        <taxon>Actinomycetota</taxon>
        <taxon>Actinomycetes</taxon>
        <taxon>Streptosporangiales</taxon>
        <taxon>Thermomonosporaceae</taxon>
        <taxon>Actinomadura</taxon>
    </lineage>
</organism>
<evidence type="ECO:0000256" key="2">
    <source>
        <dbReference type="SAM" id="Coils"/>
    </source>
</evidence>
<protein>
    <recommendedName>
        <fullName evidence="3">HTH merR-type domain-containing protein</fullName>
    </recommendedName>
</protein>
<feature type="coiled-coil region" evidence="2">
    <location>
        <begin position="78"/>
        <end position="105"/>
    </location>
</feature>
<reference evidence="4" key="1">
    <citation type="submission" date="2023-02" db="EMBL/GenBank/DDBJ databases">
        <title>Actinomadura rubrobrunea NBRC 14622.</title>
        <authorList>
            <person name="Ichikawa N."/>
            <person name="Sato H."/>
            <person name="Tonouchi N."/>
        </authorList>
    </citation>
    <scope>NUCLEOTIDE SEQUENCE</scope>
    <source>
        <strain evidence="4">NBRC 14622</strain>
    </source>
</reference>
<dbReference type="Proteomes" id="UP001165124">
    <property type="component" value="Unassembled WGS sequence"/>
</dbReference>
<dbReference type="InterPro" id="IPR000551">
    <property type="entry name" value="MerR-type_HTH_dom"/>
</dbReference>
<evidence type="ECO:0000313" key="5">
    <source>
        <dbReference type="Proteomes" id="UP001165124"/>
    </source>
</evidence>
<keyword evidence="2" id="KW-0175">Coiled coil</keyword>
<keyword evidence="5" id="KW-1185">Reference proteome</keyword>
<dbReference type="AlphaFoldDB" id="A0A9W6PVN3"/>
<proteinExistence type="predicted"/>
<dbReference type="PANTHER" id="PTHR30204">
    <property type="entry name" value="REDOX-CYCLING DRUG-SENSING TRANSCRIPTIONAL ACTIVATOR SOXR"/>
    <property type="match status" value="1"/>
</dbReference>
<dbReference type="GO" id="GO:0003700">
    <property type="term" value="F:DNA-binding transcription factor activity"/>
    <property type="evidence" value="ECO:0007669"/>
    <property type="project" value="InterPro"/>
</dbReference>
<comment type="caution">
    <text evidence="4">The sequence shown here is derived from an EMBL/GenBank/DDBJ whole genome shotgun (WGS) entry which is preliminary data.</text>
</comment>
<name>A0A9W6PVN3_9ACTN</name>
<dbReference type="SMART" id="SM00422">
    <property type="entry name" value="HTH_MERR"/>
    <property type="match status" value="1"/>
</dbReference>
<dbReference type="RefSeq" id="WP_067916030.1">
    <property type="nucleotide sequence ID" value="NZ_BSRZ01000003.1"/>
</dbReference>
<accession>A0A9W6PVN3</accession>
<dbReference type="EMBL" id="BSRZ01000003">
    <property type="protein sequence ID" value="GLW63853.1"/>
    <property type="molecule type" value="Genomic_DNA"/>
</dbReference>
<dbReference type="PANTHER" id="PTHR30204:SF58">
    <property type="entry name" value="HTH-TYPE TRANSCRIPTIONAL REGULATOR YFMP"/>
    <property type="match status" value="1"/>
</dbReference>
<dbReference type="Pfam" id="PF13411">
    <property type="entry name" value="MerR_1"/>
    <property type="match status" value="1"/>
</dbReference>
<evidence type="ECO:0000256" key="1">
    <source>
        <dbReference type="ARBA" id="ARBA00023125"/>
    </source>
</evidence>
<dbReference type="InterPro" id="IPR009061">
    <property type="entry name" value="DNA-bd_dom_put_sf"/>
</dbReference>
<dbReference type="SUPFAM" id="SSF46955">
    <property type="entry name" value="Putative DNA-binding domain"/>
    <property type="match status" value="1"/>
</dbReference>
<keyword evidence="1" id="KW-0238">DNA-binding</keyword>
<dbReference type="Gene3D" id="1.10.1660.10">
    <property type="match status" value="1"/>
</dbReference>
<evidence type="ECO:0000259" key="3">
    <source>
        <dbReference type="PROSITE" id="PS50937"/>
    </source>
</evidence>
<evidence type="ECO:0000313" key="4">
    <source>
        <dbReference type="EMBL" id="GLW63853.1"/>
    </source>
</evidence>